<protein>
    <submittedName>
        <fullName evidence="1">Uncharacterized protein</fullName>
    </submittedName>
</protein>
<dbReference type="AlphaFoldDB" id="A0A8S9G7U9"/>
<evidence type="ECO:0000313" key="2">
    <source>
        <dbReference type="Proteomes" id="UP000712281"/>
    </source>
</evidence>
<organism evidence="1 2">
    <name type="scientific">Brassica cretica</name>
    <name type="common">Mustard</name>
    <dbReference type="NCBI Taxonomy" id="69181"/>
    <lineage>
        <taxon>Eukaryota</taxon>
        <taxon>Viridiplantae</taxon>
        <taxon>Streptophyta</taxon>
        <taxon>Embryophyta</taxon>
        <taxon>Tracheophyta</taxon>
        <taxon>Spermatophyta</taxon>
        <taxon>Magnoliopsida</taxon>
        <taxon>eudicotyledons</taxon>
        <taxon>Gunneridae</taxon>
        <taxon>Pentapetalae</taxon>
        <taxon>rosids</taxon>
        <taxon>malvids</taxon>
        <taxon>Brassicales</taxon>
        <taxon>Brassicaceae</taxon>
        <taxon>Brassiceae</taxon>
        <taxon>Brassica</taxon>
    </lineage>
</organism>
<sequence length="67" mass="7616">MYTARSLRSDRALIEAWSLRSNRARTRLGRYVVTELSPKLGCYVATEQVHGSFPTERPSSHRSSFAT</sequence>
<name>A0A8S9G7U9_BRACR</name>
<accession>A0A8S9G7U9</accession>
<dbReference type="EMBL" id="QGKW02002005">
    <property type="protein sequence ID" value="KAF2540418.1"/>
    <property type="molecule type" value="Genomic_DNA"/>
</dbReference>
<proteinExistence type="predicted"/>
<gene>
    <name evidence="1" type="ORF">F2Q68_00029989</name>
</gene>
<dbReference type="Proteomes" id="UP000712281">
    <property type="component" value="Unassembled WGS sequence"/>
</dbReference>
<reference evidence="1" key="1">
    <citation type="submission" date="2019-12" db="EMBL/GenBank/DDBJ databases">
        <title>Genome sequencing and annotation of Brassica cretica.</title>
        <authorList>
            <person name="Studholme D.J."/>
            <person name="Sarris P.F."/>
        </authorList>
    </citation>
    <scope>NUCLEOTIDE SEQUENCE</scope>
    <source>
        <strain evidence="1">PFS-001/15</strain>
        <tissue evidence="1">Leaf</tissue>
    </source>
</reference>
<evidence type="ECO:0000313" key="1">
    <source>
        <dbReference type="EMBL" id="KAF2540418.1"/>
    </source>
</evidence>
<comment type="caution">
    <text evidence="1">The sequence shown here is derived from an EMBL/GenBank/DDBJ whole genome shotgun (WGS) entry which is preliminary data.</text>
</comment>